<dbReference type="PROSITE" id="PS50110">
    <property type="entry name" value="RESPONSE_REGULATORY"/>
    <property type="match status" value="1"/>
</dbReference>
<dbReference type="Gene3D" id="3.40.50.2300">
    <property type="match status" value="1"/>
</dbReference>
<dbReference type="InterPro" id="IPR001789">
    <property type="entry name" value="Sig_transdc_resp-reg_receiver"/>
</dbReference>
<evidence type="ECO:0000256" key="2">
    <source>
        <dbReference type="SAM" id="MobiDB-lite"/>
    </source>
</evidence>
<feature type="compositionally biased region" description="Basic residues" evidence="2">
    <location>
        <begin position="400"/>
        <end position="412"/>
    </location>
</feature>
<dbReference type="InterPro" id="IPR050625">
    <property type="entry name" value="ParA/MinD_ATPase"/>
</dbReference>
<dbReference type="InterPro" id="IPR003593">
    <property type="entry name" value="AAA+_ATPase"/>
</dbReference>
<comment type="caution">
    <text evidence="1">Lacks conserved residue(s) required for the propagation of feature annotation.</text>
</comment>
<evidence type="ECO:0000256" key="1">
    <source>
        <dbReference type="PROSITE-ProRule" id="PRU00169"/>
    </source>
</evidence>
<dbReference type="PANTHER" id="PTHR43384">
    <property type="entry name" value="SEPTUM SITE-DETERMINING PROTEIN MIND HOMOLOG, CHLOROPLASTIC-RELATED"/>
    <property type="match status" value="1"/>
</dbReference>
<dbReference type="SUPFAM" id="SSF52540">
    <property type="entry name" value="P-loop containing nucleoside triphosphate hydrolases"/>
    <property type="match status" value="1"/>
</dbReference>
<dbReference type="InterPro" id="IPR025669">
    <property type="entry name" value="AAA_dom"/>
</dbReference>
<dbReference type="GO" id="GO:0000160">
    <property type="term" value="P:phosphorelay signal transduction system"/>
    <property type="evidence" value="ECO:0007669"/>
    <property type="project" value="InterPro"/>
</dbReference>
<feature type="region of interest" description="Disordered" evidence="2">
    <location>
        <begin position="392"/>
        <end position="412"/>
    </location>
</feature>
<dbReference type="SMART" id="SM00382">
    <property type="entry name" value="AAA"/>
    <property type="match status" value="1"/>
</dbReference>
<dbReference type="PANTHER" id="PTHR43384:SF13">
    <property type="entry name" value="SLR0110 PROTEIN"/>
    <property type="match status" value="1"/>
</dbReference>
<dbReference type="InterPro" id="IPR027417">
    <property type="entry name" value="P-loop_NTPase"/>
</dbReference>
<dbReference type="AlphaFoldDB" id="A0A6J4H5T4"/>
<protein>
    <submittedName>
        <fullName evidence="4">Type II/IV secretion system ATPase TadZ/CpaE, associated with Flp pilus assembly</fullName>
    </submittedName>
</protein>
<name>A0A6J4H5T4_9ACTN</name>
<dbReference type="Pfam" id="PF13614">
    <property type="entry name" value="AAA_31"/>
    <property type="match status" value="1"/>
</dbReference>
<dbReference type="GO" id="GO:0051782">
    <property type="term" value="P:negative regulation of cell division"/>
    <property type="evidence" value="ECO:0007669"/>
    <property type="project" value="TreeGrafter"/>
</dbReference>
<dbReference type="EMBL" id="CADCTB010000018">
    <property type="protein sequence ID" value="CAA9213960.1"/>
    <property type="molecule type" value="Genomic_DNA"/>
</dbReference>
<proteinExistence type="predicted"/>
<evidence type="ECO:0000313" key="4">
    <source>
        <dbReference type="EMBL" id="CAA9213960.1"/>
    </source>
</evidence>
<dbReference type="GO" id="GO:0016887">
    <property type="term" value="F:ATP hydrolysis activity"/>
    <property type="evidence" value="ECO:0007669"/>
    <property type="project" value="TreeGrafter"/>
</dbReference>
<dbReference type="GO" id="GO:0005829">
    <property type="term" value="C:cytosol"/>
    <property type="evidence" value="ECO:0007669"/>
    <property type="project" value="TreeGrafter"/>
</dbReference>
<evidence type="ECO:0000259" key="3">
    <source>
        <dbReference type="PROSITE" id="PS50110"/>
    </source>
</evidence>
<gene>
    <name evidence="4" type="ORF">AVDCRST_MAG10-279</name>
</gene>
<feature type="domain" description="Response regulatory" evidence="3">
    <location>
        <begin position="5"/>
        <end position="122"/>
    </location>
</feature>
<organism evidence="4">
    <name type="scientific">uncultured Acidimicrobiales bacterium</name>
    <dbReference type="NCBI Taxonomy" id="310071"/>
    <lineage>
        <taxon>Bacteria</taxon>
        <taxon>Bacillati</taxon>
        <taxon>Actinomycetota</taxon>
        <taxon>Acidimicrobiia</taxon>
        <taxon>Acidimicrobiales</taxon>
        <taxon>environmental samples</taxon>
    </lineage>
</organism>
<dbReference type="Gene3D" id="3.40.50.300">
    <property type="entry name" value="P-loop containing nucleotide triphosphate hydrolases"/>
    <property type="match status" value="1"/>
</dbReference>
<reference evidence="4" key="1">
    <citation type="submission" date="2020-02" db="EMBL/GenBank/DDBJ databases">
        <authorList>
            <person name="Meier V. D."/>
        </authorList>
    </citation>
    <scope>NUCLEOTIDE SEQUENCE</scope>
    <source>
        <strain evidence="4">AVDCRST_MAG10</strain>
    </source>
</reference>
<dbReference type="SUPFAM" id="SSF52172">
    <property type="entry name" value="CheY-like"/>
    <property type="match status" value="1"/>
</dbReference>
<dbReference type="GO" id="GO:0009898">
    <property type="term" value="C:cytoplasmic side of plasma membrane"/>
    <property type="evidence" value="ECO:0007669"/>
    <property type="project" value="TreeGrafter"/>
</dbReference>
<dbReference type="GO" id="GO:0005524">
    <property type="term" value="F:ATP binding"/>
    <property type="evidence" value="ECO:0007669"/>
    <property type="project" value="TreeGrafter"/>
</dbReference>
<dbReference type="InterPro" id="IPR011006">
    <property type="entry name" value="CheY-like_superfamily"/>
</dbReference>
<accession>A0A6J4H5T4</accession>
<sequence length="412" mass="44762">MHTQKLLVLDDTKDLSLQVERVTASLRPSPSVVWCDSFDSVEGVIADAGPFDAVVVGPIVLKVNGFQRLRELRAVAPRTQLLLVLNHWRSSDMRETVRAGALDILRLPVTDETLLEAVEQALETGATLASIHAERGQADAAKSGPGTVIAVVSASGGSGKTFLATNLAYHLQTSSDRQICLIDLDLQFGELSTALRLKPRHTIYDLLNTEDESDDLGARLEQHLERHESGIRVLAAPDDPEHADSIEAVDVARIIEAARSRFDYVVVDTPTALSEAVLVALEQADQIFVLATLDLPSVRNLGIMMTTLKKLKVPVERVSLLLNKVEPDVGIDVARVEQYFPQGFSMVIPYGREVNRSLNMGQPVLAYAPRGEVSKALATGLVATLVGHAGADAGADAPERRRRRPWSNRKSA</sequence>